<dbReference type="EMBL" id="MU267663">
    <property type="protein sequence ID" value="KAH7911950.1"/>
    <property type="molecule type" value="Genomic_DNA"/>
</dbReference>
<protein>
    <submittedName>
        <fullName evidence="1">Uncharacterized protein</fullName>
    </submittedName>
</protein>
<keyword evidence="2" id="KW-1185">Reference proteome</keyword>
<evidence type="ECO:0000313" key="1">
    <source>
        <dbReference type="EMBL" id="KAH7911950.1"/>
    </source>
</evidence>
<accession>A0ACB8AFI8</accession>
<comment type="caution">
    <text evidence="1">The sequence shown here is derived from an EMBL/GenBank/DDBJ whole genome shotgun (WGS) entry which is preliminary data.</text>
</comment>
<proteinExistence type="predicted"/>
<dbReference type="Proteomes" id="UP000790377">
    <property type="component" value="Unassembled WGS sequence"/>
</dbReference>
<evidence type="ECO:0000313" key="2">
    <source>
        <dbReference type="Proteomes" id="UP000790377"/>
    </source>
</evidence>
<reference evidence="1" key="1">
    <citation type="journal article" date="2021" name="New Phytol.">
        <title>Evolutionary innovations through gain and loss of genes in the ectomycorrhizal Boletales.</title>
        <authorList>
            <person name="Wu G."/>
            <person name="Miyauchi S."/>
            <person name="Morin E."/>
            <person name="Kuo A."/>
            <person name="Drula E."/>
            <person name="Varga T."/>
            <person name="Kohler A."/>
            <person name="Feng B."/>
            <person name="Cao Y."/>
            <person name="Lipzen A."/>
            <person name="Daum C."/>
            <person name="Hundley H."/>
            <person name="Pangilinan J."/>
            <person name="Johnson J."/>
            <person name="Barry K."/>
            <person name="LaButti K."/>
            <person name="Ng V."/>
            <person name="Ahrendt S."/>
            <person name="Min B."/>
            <person name="Choi I.G."/>
            <person name="Park H."/>
            <person name="Plett J.M."/>
            <person name="Magnuson J."/>
            <person name="Spatafora J.W."/>
            <person name="Nagy L.G."/>
            <person name="Henrissat B."/>
            <person name="Grigoriev I.V."/>
            <person name="Yang Z.L."/>
            <person name="Xu J."/>
            <person name="Martin F.M."/>
        </authorList>
    </citation>
    <scope>NUCLEOTIDE SEQUENCE</scope>
    <source>
        <strain evidence="1">ATCC 28755</strain>
    </source>
</reference>
<organism evidence="1 2">
    <name type="scientific">Hygrophoropsis aurantiaca</name>
    <dbReference type="NCBI Taxonomy" id="72124"/>
    <lineage>
        <taxon>Eukaryota</taxon>
        <taxon>Fungi</taxon>
        <taxon>Dikarya</taxon>
        <taxon>Basidiomycota</taxon>
        <taxon>Agaricomycotina</taxon>
        <taxon>Agaricomycetes</taxon>
        <taxon>Agaricomycetidae</taxon>
        <taxon>Boletales</taxon>
        <taxon>Coniophorineae</taxon>
        <taxon>Hygrophoropsidaceae</taxon>
        <taxon>Hygrophoropsis</taxon>
    </lineage>
</organism>
<name>A0ACB8AFI8_9AGAM</name>
<gene>
    <name evidence="1" type="ORF">BJ138DRAFT_855593</name>
</gene>
<sequence length="271" mass="30824">MSYYPLHWLSTTFSTRQRTAELLQPEVEKNVLSPHDFDLAASFLPGIHRHWPAMYSSGIAGATFGFGYYYARPRWSPGKLSLVTGIATMAGLIYGQARQLFAHRQFTQSLVNPKGFMTALMNVDRRLGGDGNLGFTLERIRSEDLDQKNETRDNEMNIENQMVGEDNWDITQKPSNPKPESTVHHQSSQSAESSSRWEEIRELNKRNAGQQSSWDTIRQQHERRNLSAMAAQRESGTKDPQDERALDQAKFDAMVEAERRNGISQDAKDTT</sequence>